<gene>
    <name evidence="2" type="ORF">EIO64_00545</name>
</gene>
<protein>
    <submittedName>
        <fullName evidence="2">GNAT family N-acetyltransferase</fullName>
        <ecNumber evidence="2">2.3.1.-</ecNumber>
    </submittedName>
</protein>
<organism evidence="2 3">
    <name type="scientific">Dysosmobacter welbionis</name>
    <dbReference type="NCBI Taxonomy" id="2093857"/>
    <lineage>
        <taxon>Bacteria</taxon>
        <taxon>Bacillati</taxon>
        <taxon>Bacillota</taxon>
        <taxon>Clostridia</taxon>
        <taxon>Eubacteriales</taxon>
        <taxon>Oscillospiraceae</taxon>
        <taxon>Dysosmobacter</taxon>
    </lineage>
</organism>
<dbReference type="EMBL" id="CP034413">
    <property type="protein sequence ID" value="QCI57902.1"/>
    <property type="molecule type" value="Genomic_DNA"/>
</dbReference>
<dbReference type="SUPFAM" id="SSF55729">
    <property type="entry name" value="Acyl-CoA N-acyltransferases (Nat)"/>
    <property type="match status" value="1"/>
</dbReference>
<name>A0A4D7AW89_9FIRM</name>
<feature type="domain" description="N-acetyltransferase" evidence="1">
    <location>
        <begin position="6"/>
        <end position="154"/>
    </location>
</feature>
<keyword evidence="2" id="KW-0012">Acyltransferase</keyword>
<dbReference type="Pfam" id="PF14268">
    <property type="entry name" value="YoaP"/>
    <property type="match status" value="1"/>
</dbReference>
<dbReference type="AlphaFoldDB" id="A0A4D7AW89"/>
<dbReference type="Gene3D" id="3.40.630.30">
    <property type="match status" value="1"/>
</dbReference>
<accession>A0A4D7AW89</accession>
<dbReference type="PROSITE" id="PS51186">
    <property type="entry name" value="GNAT"/>
    <property type="match status" value="1"/>
</dbReference>
<dbReference type="Proteomes" id="UP000298642">
    <property type="component" value="Chromosome"/>
</dbReference>
<dbReference type="Pfam" id="PF00583">
    <property type="entry name" value="Acetyltransf_1"/>
    <property type="match status" value="1"/>
</dbReference>
<sequence>MEPGFIDLTAENIADQHLCCIIRSKKPHPGVEAKRRWLVDRLPEGHVFRKLDVKEKVFIEYAPLETAWVPVEGDNYLYLYCLWVAGAYKGKGYGRALMEHCLADARDRGKSGICMLGAEKQKAWLSDQSFARKYGFETVDETGYGYTLLARSFDGTLPRFTDQARAGTIEEKALTIYYSDQCPYAVNSLEIIRQVCGEAGAPYSLVPVDTLEKAKALPCVFNNYAVFYGGAFQTVNLLDAASLRRLLKR</sequence>
<dbReference type="EC" id="2.3.1.-" evidence="2"/>
<dbReference type="CDD" id="cd04301">
    <property type="entry name" value="NAT_SF"/>
    <property type="match status" value="1"/>
</dbReference>
<dbReference type="GO" id="GO:0016747">
    <property type="term" value="F:acyltransferase activity, transferring groups other than amino-acyl groups"/>
    <property type="evidence" value="ECO:0007669"/>
    <property type="project" value="InterPro"/>
</dbReference>
<evidence type="ECO:0000313" key="3">
    <source>
        <dbReference type="Proteomes" id="UP000298642"/>
    </source>
</evidence>
<dbReference type="KEGG" id="obj:EIO64_00545"/>
<dbReference type="RefSeq" id="WP_136890648.1">
    <property type="nucleotide sequence ID" value="NZ_CP034413.3"/>
</dbReference>
<keyword evidence="2" id="KW-0808">Transferase</keyword>
<proteinExistence type="predicted"/>
<dbReference type="InterPro" id="IPR000182">
    <property type="entry name" value="GNAT_dom"/>
</dbReference>
<keyword evidence="3" id="KW-1185">Reference proteome</keyword>
<evidence type="ECO:0000259" key="1">
    <source>
        <dbReference type="PROSITE" id="PS51186"/>
    </source>
</evidence>
<dbReference type="InterPro" id="IPR016181">
    <property type="entry name" value="Acyl_CoA_acyltransferase"/>
</dbReference>
<dbReference type="InterPro" id="IPR025685">
    <property type="entry name" value="YoaP-like_dom"/>
</dbReference>
<reference evidence="3" key="1">
    <citation type="submission" date="2018-12" db="EMBL/GenBank/DDBJ databases">
        <title>Dusodibacter welbiota gen. nov., sp. nov., isolated from human faeces and emended description of the Oscillibacter genus.</title>
        <authorList>
            <person name="Le Roy T."/>
            <person name="Van der Smissen P."/>
            <person name="Delzenne N."/>
            <person name="Muccioli G."/>
            <person name="Collet J.F."/>
            <person name="Cani P.D."/>
        </authorList>
    </citation>
    <scope>NUCLEOTIDE SEQUENCE [LARGE SCALE GENOMIC DNA]</scope>
    <source>
        <strain evidence="3">J115</strain>
    </source>
</reference>
<evidence type="ECO:0000313" key="2">
    <source>
        <dbReference type="EMBL" id="QCI57902.1"/>
    </source>
</evidence>